<evidence type="ECO:0000313" key="2">
    <source>
        <dbReference type="Proteomes" id="UP000005239"/>
    </source>
</evidence>
<reference evidence="2" key="1">
    <citation type="journal article" date="2008" name="Nat. Genet.">
        <title>The Pristionchus pacificus genome provides a unique perspective on nematode lifestyle and parasitism.</title>
        <authorList>
            <person name="Dieterich C."/>
            <person name="Clifton S.W."/>
            <person name="Schuster L.N."/>
            <person name="Chinwalla A."/>
            <person name="Delehaunty K."/>
            <person name="Dinkelacker I."/>
            <person name="Fulton L."/>
            <person name="Fulton R."/>
            <person name="Godfrey J."/>
            <person name="Minx P."/>
            <person name="Mitreva M."/>
            <person name="Roeseler W."/>
            <person name="Tian H."/>
            <person name="Witte H."/>
            <person name="Yang S.P."/>
            <person name="Wilson R.K."/>
            <person name="Sommer R.J."/>
        </authorList>
    </citation>
    <scope>NUCLEOTIDE SEQUENCE [LARGE SCALE GENOMIC DNA]</scope>
    <source>
        <strain evidence="2">PS312</strain>
    </source>
</reference>
<dbReference type="EnsemblMetazoa" id="PPA16245.1">
    <property type="protein sequence ID" value="PPA16245.1"/>
    <property type="gene ID" value="WBGene00105799"/>
</dbReference>
<keyword evidence="2" id="KW-1185">Reference proteome</keyword>
<dbReference type="GO" id="GO:0030246">
    <property type="term" value="F:carbohydrate binding"/>
    <property type="evidence" value="ECO:0000318"/>
    <property type="project" value="GO_Central"/>
</dbReference>
<dbReference type="Proteomes" id="UP000005239">
    <property type="component" value="Unassembled WGS sequence"/>
</dbReference>
<dbReference type="PROSITE" id="PS50041">
    <property type="entry name" value="C_TYPE_LECTIN_2"/>
    <property type="match status" value="1"/>
</dbReference>
<name>A0A2A6CTD3_PRIPA</name>
<gene>
    <name evidence="1" type="primary">WBGene00105799</name>
</gene>
<dbReference type="CDD" id="cd00037">
    <property type="entry name" value="CLECT"/>
    <property type="match status" value="1"/>
</dbReference>
<dbReference type="GO" id="GO:0006955">
    <property type="term" value="P:immune response"/>
    <property type="evidence" value="ECO:0000318"/>
    <property type="project" value="GO_Central"/>
</dbReference>
<dbReference type="PANTHER" id="PTHR22801">
    <property type="entry name" value="LITHOSTATHINE"/>
    <property type="match status" value="1"/>
</dbReference>
<accession>A0A2A6CTD3</accession>
<protein>
    <submittedName>
        <fullName evidence="1">C-type lectin domain-containing protein</fullName>
    </submittedName>
</protein>
<dbReference type="SUPFAM" id="SSF56436">
    <property type="entry name" value="C-type lectin-like"/>
    <property type="match status" value="1"/>
</dbReference>
<dbReference type="InterPro" id="IPR016187">
    <property type="entry name" value="CTDL_fold"/>
</dbReference>
<dbReference type="SMART" id="SM00034">
    <property type="entry name" value="CLECT"/>
    <property type="match status" value="1"/>
</dbReference>
<accession>A0A8R1UAL3</accession>
<dbReference type="GO" id="GO:0009897">
    <property type="term" value="C:external side of plasma membrane"/>
    <property type="evidence" value="ECO:0000318"/>
    <property type="project" value="GO_Central"/>
</dbReference>
<dbReference type="InterPro" id="IPR001304">
    <property type="entry name" value="C-type_lectin-like"/>
</dbReference>
<dbReference type="InterPro" id="IPR016186">
    <property type="entry name" value="C-type_lectin-like/link_sf"/>
</dbReference>
<dbReference type="GO" id="GO:0038187">
    <property type="term" value="F:pattern recognition receptor activity"/>
    <property type="evidence" value="ECO:0000318"/>
    <property type="project" value="GO_Central"/>
</dbReference>
<dbReference type="InterPro" id="IPR050801">
    <property type="entry name" value="Ca-Dep_Lectins_ImmuneDev"/>
</dbReference>
<proteinExistence type="predicted"/>
<dbReference type="OrthoDB" id="5877119at2759"/>
<sequence length="341" mass="38123">MHLLPLTLLLAGTAAYYDTVLEKKCMALKRINENAVYVNGFCFVACAKKQKVSYKDWPKLQESCKLINGYKGQLAVVPDKPFLAKLQKSGVLTVKSRYFVGARQYPIPGCEDNGGTCTEEEQKKNWFFFDEKNNKIGEVEPEVWLDSEPGNQQPPETVAVLERRVHFDTYRGGLNDVNPDNAGYQALCQFTDYLKCDDGYILIRDKCYKVINTDASNAAQSKKKCEEDGAILASIHDDAMNAIIIDFSRDNNRTVAQPIRFGLAYGDSWTNDDGTPVDYFRWWDQAGCGIPTPFTGGNVRAALIVSGKARNPDPSYWIVAKDSDSLPFLCQKNPTKAYDGA</sequence>
<dbReference type="Gene3D" id="3.10.100.10">
    <property type="entry name" value="Mannose-Binding Protein A, subunit A"/>
    <property type="match status" value="1"/>
</dbReference>
<organism evidence="1 2">
    <name type="scientific">Pristionchus pacificus</name>
    <name type="common">Parasitic nematode worm</name>
    <dbReference type="NCBI Taxonomy" id="54126"/>
    <lineage>
        <taxon>Eukaryota</taxon>
        <taxon>Metazoa</taxon>
        <taxon>Ecdysozoa</taxon>
        <taxon>Nematoda</taxon>
        <taxon>Chromadorea</taxon>
        <taxon>Rhabditida</taxon>
        <taxon>Rhabditina</taxon>
        <taxon>Diplogasteromorpha</taxon>
        <taxon>Diplogasteroidea</taxon>
        <taxon>Neodiplogasteridae</taxon>
        <taxon>Pristionchus</taxon>
    </lineage>
</organism>
<dbReference type="PANTHER" id="PTHR22801:SF63">
    <property type="entry name" value="C-TYPE LECTIN DOMAIN-CONTAINING PROTEIN"/>
    <property type="match status" value="1"/>
</dbReference>
<dbReference type="AlphaFoldDB" id="A0A2A6CTD3"/>
<evidence type="ECO:0000313" key="1">
    <source>
        <dbReference type="EnsemblMetazoa" id="PPA16245.1"/>
    </source>
</evidence>
<reference evidence="1" key="2">
    <citation type="submission" date="2022-06" db="UniProtKB">
        <authorList>
            <consortium name="EnsemblMetazoa"/>
        </authorList>
    </citation>
    <scope>IDENTIFICATION</scope>
    <source>
        <strain evidence="1">PS312</strain>
    </source>
</reference>